<gene>
    <name evidence="1" type="ORF">M2280_002443</name>
</gene>
<reference evidence="1 2" key="1">
    <citation type="submission" date="2023-04" db="EMBL/GenBank/DDBJ databases">
        <title>Forest soil microbial communities from Buena Vista Peninsula, Colon Province, Panama.</title>
        <authorList>
            <person name="Bouskill N."/>
        </authorList>
    </citation>
    <scope>NUCLEOTIDE SEQUENCE [LARGE SCALE GENOMIC DNA]</scope>
    <source>
        <strain evidence="1 2">CFH S0262</strain>
    </source>
</reference>
<organism evidence="1 2">
    <name type="scientific">Prescottella agglutinans</name>
    <dbReference type="NCBI Taxonomy" id="1644129"/>
    <lineage>
        <taxon>Bacteria</taxon>
        <taxon>Bacillati</taxon>
        <taxon>Actinomycetota</taxon>
        <taxon>Actinomycetes</taxon>
        <taxon>Mycobacteriales</taxon>
        <taxon>Nocardiaceae</taxon>
        <taxon>Prescottella</taxon>
    </lineage>
</organism>
<dbReference type="Proteomes" id="UP001160334">
    <property type="component" value="Unassembled WGS sequence"/>
</dbReference>
<accession>A0ABT6MA86</accession>
<dbReference type="Pfam" id="PF09660">
    <property type="entry name" value="DUF2397"/>
    <property type="match status" value="1"/>
</dbReference>
<sequence>MSDSGDTRTAGSTTEVEFAAREDRLRLFSFTTAEKRAEYLWVLRAFDNARANYVVLLHAGEVADILARIAGDDPHGTLTAAEITPLLEQLHTWGVLERSYDGSRAATLAEYRNRHFVYQFSQAGYLAFRAVEDLLGARLEDATLSRLALPDLLADLEELAEANRRGDADLIYRKLSRLDSTLTEMAARAAQFYLMLGDLVRTTEITPEAFLAHKDALLSHMREFSSDLARYAPKLAAAIELVESTGIDGLIARAAASDERLFMSREERESDWRARWSGLAQWFVAAAGPSESDRLREGTMSAIAAVLSLLRRVTETRRGGVSRESQLRHLAGWFAATPTEESAHALFQLVFDLGRPRHLSMVHPDADIIPDSRSWWDATPVEISRTLAETGRAASPGMPSRVQRNEGSIRRLREEQMAAQRARAVAASSLASNGAYDRVLDAEETDVLLSLLNAALTARVPVSGEIPSSTGSENGVRLTLSPHGESTVVQTARGRLHLDGLQVSVK</sequence>
<dbReference type="NCBIfam" id="TIGR02677">
    <property type="entry name" value="TIGR02677 family protein"/>
    <property type="match status" value="1"/>
</dbReference>
<dbReference type="EMBL" id="JARXVC010000005">
    <property type="protein sequence ID" value="MDH6281223.1"/>
    <property type="molecule type" value="Genomic_DNA"/>
</dbReference>
<proteinExistence type="predicted"/>
<dbReference type="InterPro" id="IPR013493">
    <property type="entry name" value="CHP02677"/>
</dbReference>
<name>A0ABT6MA86_9NOCA</name>
<keyword evidence="2" id="KW-1185">Reference proteome</keyword>
<evidence type="ECO:0000313" key="1">
    <source>
        <dbReference type="EMBL" id="MDH6281223.1"/>
    </source>
</evidence>
<protein>
    <submittedName>
        <fullName evidence="1">Uncharacterized protein (TIGR02677 family)</fullName>
    </submittedName>
</protein>
<evidence type="ECO:0000313" key="2">
    <source>
        <dbReference type="Proteomes" id="UP001160334"/>
    </source>
</evidence>
<comment type="caution">
    <text evidence="1">The sequence shown here is derived from an EMBL/GenBank/DDBJ whole genome shotgun (WGS) entry which is preliminary data.</text>
</comment>